<gene>
    <name evidence="2" type="ORF">B296_00039239</name>
</gene>
<dbReference type="AlphaFoldDB" id="A0A426YHN2"/>
<feature type="region of interest" description="Disordered" evidence="1">
    <location>
        <begin position="174"/>
        <end position="194"/>
    </location>
</feature>
<sequence>MQRGLLGYGEGGCYQLSYLRRKREGTVGIRGRSGVARKGKSEDEAIGVQAVVCGRGGDDCGEGEGEGVLWGPGRGRNYRGRGGRLRAATKSWWKREGKTLVAGGRRGKSKRKTLARGDAVEVQTAVCGGGDWSKGGGKGVLSGSGEGKGLMAKEEDEKRESVCVYVTKEDPARGRTITPHRRKPSPPVGSGGVVFKNVDPLRSDQNQRTQFIYARPVPHLARADAWAPSGFCKRLGPKRLMRAPGPRRSTARLLFAIDFTGGRDYYQYDN</sequence>
<dbReference type="EMBL" id="AMZH03012317">
    <property type="protein sequence ID" value="RRT51269.1"/>
    <property type="molecule type" value="Genomic_DNA"/>
</dbReference>
<name>A0A426YHN2_ENSVE</name>
<feature type="compositionally biased region" description="Gly residues" evidence="1">
    <location>
        <begin position="133"/>
        <end position="148"/>
    </location>
</feature>
<organism evidence="2 3">
    <name type="scientific">Ensete ventricosum</name>
    <name type="common">Abyssinian banana</name>
    <name type="synonym">Musa ensete</name>
    <dbReference type="NCBI Taxonomy" id="4639"/>
    <lineage>
        <taxon>Eukaryota</taxon>
        <taxon>Viridiplantae</taxon>
        <taxon>Streptophyta</taxon>
        <taxon>Embryophyta</taxon>
        <taxon>Tracheophyta</taxon>
        <taxon>Spermatophyta</taxon>
        <taxon>Magnoliopsida</taxon>
        <taxon>Liliopsida</taxon>
        <taxon>Zingiberales</taxon>
        <taxon>Musaceae</taxon>
        <taxon>Ensete</taxon>
    </lineage>
</organism>
<dbReference type="Proteomes" id="UP000287651">
    <property type="component" value="Unassembled WGS sequence"/>
</dbReference>
<evidence type="ECO:0000313" key="2">
    <source>
        <dbReference type="EMBL" id="RRT51269.1"/>
    </source>
</evidence>
<comment type="caution">
    <text evidence="2">The sequence shown here is derived from an EMBL/GenBank/DDBJ whole genome shotgun (WGS) entry which is preliminary data.</text>
</comment>
<evidence type="ECO:0000313" key="3">
    <source>
        <dbReference type="Proteomes" id="UP000287651"/>
    </source>
</evidence>
<proteinExistence type="predicted"/>
<evidence type="ECO:0000256" key="1">
    <source>
        <dbReference type="SAM" id="MobiDB-lite"/>
    </source>
</evidence>
<protein>
    <submittedName>
        <fullName evidence="2">Uncharacterized protein</fullName>
    </submittedName>
</protein>
<accession>A0A426YHN2</accession>
<reference evidence="2 3" key="1">
    <citation type="journal article" date="2014" name="Agronomy (Basel)">
        <title>A Draft Genome Sequence for Ensete ventricosum, the Drought-Tolerant Tree Against Hunger.</title>
        <authorList>
            <person name="Harrison J."/>
            <person name="Moore K.A."/>
            <person name="Paszkiewicz K."/>
            <person name="Jones T."/>
            <person name="Grant M."/>
            <person name="Ambacheew D."/>
            <person name="Muzemil S."/>
            <person name="Studholme D.J."/>
        </authorList>
    </citation>
    <scope>NUCLEOTIDE SEQUENCE [LARGE SCALE GENOMIC DNA]</scope>
</reference>
<feature type="region of interest" description="Disordered" evidence="1">
    <location>
        <begin position="133"/>
        <end position="154"/>
    </location>
</feature>